<accession>A0A0M3K973</accession>
<dbReference type="EMBL" id="UYRR01033558">
    <property type="protein sequence ID" value="VDK59044.1"/>
    <property type="molecule type" value="Genomic_DNA"/>
</dbReference>
<organism evidence="3">
    <name type="scientific">Anisakis simplex</name>
    <name type="common">Herring worm</name>
    <dbReference type="NCBI Taxonomy" id="6269"/>
    <lineage>
        <taxon>Eukaryota</taxon>
        <taxon>Metazoa</taxon>
        <taxon>Ecdysozoa</taxon>
        <taxon>Nematoda</taxon>
        <taxon>Chromadorea</taxon>
        <taxon>Rhabditida</taxon>
        <taxon>Spirurina</taxon>
        <taxon>Ascaridomorpha</taxon>
        <taxon>Ascaridoidea</taxon>
        <taxon>Anisakidae</taxon>
        <taxon>Anisakis</taxon>
        <taxon>Anisakis simplex complex</taxon>
    </lineage>
</organism>
<gene>
    <name evidence="1" type="ORF">ASIM_LOCUS16921</name>
</gene>
<sequence length="66" mass="7327">MLRVPPRPPQLFMTRYSMSTDPLLPRVPNPVPPRIVFVDIVSEQMVKGPLVNPVTEGLCLTAAQKS</sequence>
<proteinExistence type="predicted"/>
<dbReference type="AlphaFoldDB" id="A0A0M3K973"/>
<protein>
    <submittedName>
        <fullName evidence="1 3">Uncharacterized protein</fullName>
    </submittedName>
</protein>
<dbReference type="WBParaSite" id="ASIM_0001751501-mRNA-1">
    <property type="protein sequence ID" value="ASIM_0001751501-mRNA-1"/>
    <property type="gene ID" value="ASIM_0001751501"/>
</dbReference>
<name>A0A0M3K973_ANISI</name>
<keyword evidence="2" id="KW-1185">Reference proteome</keyword>
<evidence type="ECO:0000313" key="1">
    <source>
        <dbReference type="EMBL" id="VDK59044.1"/>
    </source>
</evidence>
<reference evidence="3" key="1">
    <citation type="submission" date="2017-02" db="UniProtKB">
        <authorList>
            <consortium name="WormBaseParasite"/>
        </authorList>
    </citation>
    <scope>IDENTIFICATION</scope>
</reference>
<reference evidence="1 2" key="2">
    <citation type="submission" date="2018-11" db="EMBL/GenBank/DDBJ databases">
        <authorList>
            <consortium name="Pathogen Informatics"/>
        </authorList>
    </citation>
    <scope>NUCLEOTIDE SEQUENCE [LARGE SCALE GENOMIC DNA]</scope>
</reference>
<evidence type="ECO:0000313" key="3">
    <source>
        <dbReference type="WBParaSite" id="ASIM_0001751501-mRNA-1"/>
    </source>
</evidence>
<evidence type="ECO:0000313" key="2">
    <source>
        <dbReference type="Proteomes" id="UP000267096"/>
    </source>
</evidence>
<dbReference type="Proteomes" id="UP000267096">
    <property type="component" value="Unassembled WGS sequence"/>
</dbReference>